<dbReference type="CDD" id="cd16656">
    <property type="entry name" value="RING-Ubox_PRP19"/>
    <property type="match status" value="1"/>
</dbReference>
<evidence type="ECO:0000256" key="7">
    <source>
        <dbReference type="ARBA" id="ARBA00022728"/>
    </source>
</evidence>
<dbReference type="GO" id="GO:0070534">
    <property type="term" value="P:protein K63-linked ubiquitination"/>
    <property type="evidence" value="ECO:0007669"/>
    <property type="project" value="UniProtKB-UniRule"/>
</dbReference>
<evidence type="ECO:0000256" key="6">
    <source>
        <dbReference type="ARBA" id="ARBA00022679"/>
    </source>
</evidence>
<organism evidence="16 17">
    <name type="scientific">Saccharomyces pastorianus</name>
    <name type="common">Lager yeast</name>
    <name type="synonym">Saccharomyces cerevisiae x Saccharomyces eubayanus</name>
    <dbReference type="NCBI Taxonomy" id="27292"/>
    <lineage>
        <taxon>Eukaryota</taxon>
        <taxon>Fungi</taxon>
        <taxon>Dikarya</taxon>
        <taxon>Ascomycota</taxon>
        <taxon>Saccharomycotina</taxon>
        <taxon>Saccharomycetes</taxon>
        <taxon>Saccharomycetales</taxon>
        <taxon>Saccharomycetaceae</taxon>
        <taxon>Saccharomyces</taxon>
    </lineage>
</organism>
<dbReference type="Proteomes" id="UP000501346">
    <property type="component" value="Chromosome ScXII"/>
</dbReference>
<dbReference type="FunFam" id="3.30.40.10:FF:000027">
    <property type="entry name" value="Pre-mRNA-processing factor 19, putative"/>
    <property type="match status" value="1"/>
</dbReference>
<dbReference type="GO" id="GO:0006281">
    <property type="term" value="P:DNA repair"/>
    <property type="evidence" value="ECO:0007669"/>
    <property type="project" value="UniProtKB-KW"/>
</dbReference>
<dbReference type="EC" id="2.3.2.27" evidence="14"/>
<dbReference type="InterPro" id="IPR055340">
    <property type="entry name" value="RING-Ubox_PRP19"/>
</dbReference>
<evidence type="ECO:0000256" key="14">
    <source>
        <dbReference type="RuleBase" id="RU367101"/>
    </source>
</evidence>
<evidence type="ECO:0000256" key="11">
    <source>
        <dbReference type="ARBA" id="ARBA00023187"/>
    </source>
</evidence>
<comment type="subunit">
    <text evidence="14">Homotetramer.</text>
</comment>
<dbReference type="OrthoDB" id="687049at2759"/>
<evidence type="ECO:0000259" key="15">
    <source>
        <dbReference type="PROSITE" id="PS51698"/>
    </source>
</evidence>
<keyword evidence="8" id="KW-0677">Repeat</keyword>
<dbReference type="InterPro" id="IPR013083">
    <property type="entry name" value="Znf_RING/FYVE/PHD"/>
</dbReference>
<comment type="subcellular location">
    <subcellularLocation>
        <location evidence="1 14">Nucleus</location>
    </subcellularLocation>
</comment>
<dbReference type="InterPro" id="IPR011047">
    <property type="entry name" value="Quinoprotein_ADH-like_sf"/>
</dbReference>
<dbReference type="SMART" id="SM00504">
    <property type="entry name" value="Ubox"/>
    <property type="match status" value="1"/>
</dbReference>
<comment type="pathway">
    <text evidence="2 14">Protein modification; protein ubiquitination.</text>
</comment>
<dbReference type="GO" id="GO:0000398">
    <property type="term" value="P:mRNA splicing, via spliceosome"/>
    <property type="evidence" value="ECO:0007669"/>
    <property type="project" value="InterPro"/>
</dbReference>
<evidence type="ECO:0000313" key="16">
    <source>
        <dbReference type="EMBL" id="QID80948.1"/>
    </source>
</evidence>
<dbReference type="GO" id="GO:0000974">
    <property type="term" value="C:Prp19 complex"/>
    <property type="evidence" value="ECO:0007669"/>
    <property type="project" value="UniProtKB-UniRule"/>
</dbReference>
<evidence type="ECO:0000256" key="9">
    <source>
        <dbReference type="ARBA" id="ARBA00022763"/>
    </source>
</evidence>
<dbReference type="PANTHER" id="PTHR43995">
    <property type="entry name" value="PRE-MRNA-PROCESSING FACTOR 19"/>
    <property type="match status" value="1"/>
</dbReference>
<name>A0A6C1DV67_SACPS</name>
<dbReference type="InterPro" id="IPR003613">
    <property type="entry name" value="Ubox_domain"/>
</dbReference>
<reference evidence="16 17" key="1">
    <citation type="journal article" date="2019" name="BMC Genomics">
        <title>Chromosome level assembly and comparative genome analysis confirm lager-brewing yeasts originated from a single hybridization.</title>
        <authorList>
            <person name="Salazar A.N."/>
            <person name="Gorter de Vries A.R."/>
            <person name="van den Broek M."/>
            <person name="Brouwers N."/>
            <person name="de la Torre Cortes P."/>
            <person name="Kuijpers N.G.A."/>
            <person name="Daran J.G."/>
            <person name="Abeel T."/>
        </authorList>
    </citation>
    <scope>NUCLEOTIDE SEQUENCE [LARGE SCALE GENOMIC DNA]</scope>
    <source>
        <strain evidence="16 17">CBS 1483</strain>
    </source>
</reference>
<keyword evidence="4" id="KW-0853">WD repeat</keyword>
<comment type="catalytic activity">
    <reaction evidence="14">
        <text>S-ubiquitinyl-[E2 ubiquitin-conjugating enzyme]-L-cysteine + [acceptor protein]-L-lysine = [E2 ubiquitin-conjugating enzyme]-L-cysteine + N(6)-ubiquitinyl-[acceptor protein]-L-lysine.</text>
        <dbReference type="EC" id="2.3.2.27"/>
    </reaction>
</comment>
<keyword evidence="17" id="KW-1185">Reference proteome</keyword>
<dbReference type="PANTHER" id="PTHR43995:SF1">
    <property type="entry name" value="PRE-MRNA-PROCESSING FACTOR 19"/>
    <property type="match status" value="1"/>
</dbReference>
<evidence type="ECO:0000256" key="12">
    <source>
        <dbReference type="ARBA" id="ARBA00023204"/>
    </source>
</evidence>
<dbReference type="FunFam" id="2.130.10.10:FF:002310">
    <property type="entry name" value="Pre-mRNA-processing factor 19"/>
    <property type="match status" value="1"/>
</dbReference>
<dbReference type="AlphaFoldDB" id="A0A6C1DV67"/>
<dbReference type="SUPFAM" id="SSF57850">
    <property type="entry name" value="RING/U-box"/>
    <property type="match status" value="1"/>
</dbReference>
<protein>
    <recommendedName>
        <fullName evidence="14">Pre-mRNA-processing factor 19</fullName>
        <ecNumber evidence="14">2.3.2.27</ecNumber>
    </recommendedName>
</protein>
<keyword evidence="6 14" id="KW-0808">Transferase</keyword>
<keyword evidence="7 14" id="KW-0747">Spliceosome</keyword>
<keyword evidence="11 14" id="KW-0508">mRNA splicing</keyword>
<comment type="similarity">
    <text evidence="3 14">Belongs to the WD repeat PRP19 family.</text>
</comment>
<evidence type="ECO:0000256" key="2">
    <source>
        <dbReference type="ARBA" id="ARBA00004906"/>
    </source>
</evidence>
<keyword evidence="12 14" id="KW-0234">DNA repair</keyword>
<evidence type="ECO:0000313" key="17">
    <source>
        <dbReference type="Proteomes" id="UP000501346"/>
    </source>
</evidence>
<evidence type="ECO:0000256" key="4">
    <source>
        <dbReference type="ARBA" id="ARBA00022574"/>
    </source>
</evidence>
<evidence type="ECO:0000256" key="10">
    <source>
        <dbReference type="ARBA" id="ARBA00022786"/>
    </source>
</evidence>
<dbReference type="GO" id="GO:0071006">
    <property type="term" value="C:U2-type catalytic step 1 spliceosome"/>
    <property type="evidence" value="ECO:0007669"/>
    <property type="project" value="TreeGrafter"/>
</dbReference>
<gene>
    <name evidence="16" type="primary">PRP19_1</name>
    <name evidence="16" type="ORF">GRS66_003303</name>
</gene>
<comment type="function">
    <text evidence="14">Ubiquitin-protein ligase which is mainly involved pre-mRNA splicing and DNA repair. Required for pre-mRNA splicing as component of the spliceosome.</text>
</comment>
<dbReference type="Gene3D" id="2.130.10.10">
    <property type="entry name" value="YVTN repeat-like/Quinoprotein amine dehydrogenase"/>
    <property type="match status" value="1"/>
</dbReference>
<evidence type="ECO:0000256" key="8">
    <source>
        <dbReference type="ARBA" id="ARBA00022737"/>
    </source>
</evidence>
<dbReference type="UniPathway" id="UPA00143"/>
<evidence type="ECO:0000256" key="3">
    <source>
        <dbReference type="ARBA" id="ARBA00006388"/>
    </source>
</evidence>
<dbReference type="Gene3D" id="3.30.40.10">
    <property type="entry name" value="Zinc/RING finger domain, C3HC4 (zinc finger)"/>
    <property type="match status" value="1"/>
</dbReference>
<keyword evidence="9 14" id="KW-0227">DNA damage</keyword>
<keyword evidence="10 14" id="KW-0833">Ubl conjugation pathway</keyword>
<dbReference type="InterPro" id="IPR013915">
    <property type="entry name" value="Prp19_cc"/>
</dbReference>
<keyword evidence="5 14" id="KW-0507">mRNA processing</keyword>
<evidence type="ECO:0000256" key="5">
    <source>
        <dbReference type="ARBA" id="ARBA00022664"/>
    </source>
</evidence>
<accession>A0A6C1DV67</accession>
<feature type="domain" description="U-box" evidence="15">
    <location>
        <begin position="1"/>
        <end position="71"/>
    </location>
</feature>
<dbReference type="InterPro" id="IPR015943">
    <property type="entry name" value="WD40/YVTN_repeat-like_dom_sf"/>
</dbReference>
<proteinExistence type="inferred from homology"/>
<dbReference type="Pfam" id="PF08606">
    <property type="entry name" value="Prp19"/>
    <property type="match status" value="1"/>
</dbReference>
<dbReference type="GO" id="GO:0061630">
    <property type="term" value="F:ubiquitin protein ligase activity"/>
    <property type="evidence" value="ECO:0007669"/>
    <property type="project" value="UniProtKB-UniRule"/>
</dbReference>
<dbReference type="PROSITE" id="PS51698">
    <property type="entry name" value="U_BOX"/>
    <property type="match status" value="1"/>
</dbReference>
<dbReference type="EMBL" id="CP048993">
    <property type="protein sequence ID" value="QID80948.1"/>
    <property type="molecule type" value="Genomic_DNA"/>
</dbReference>
<sequence length="503" mass="56578">MFCAISGKVPRRPVLSPKSRTIFEKSLLEQYVKDTGNDPITNEPLSIEEIVEIVPSAQQASLTESTNSATLKANYSIPNLLTSLQNEWDAIMLENFKLRSTLDSLTKKLSTVMYERDAAKLVAAQLLMEKNEDSKDLPKSSQQAVAITREEFLQGLLQSSRDFVARGKLKAPKWPILKNLELLQAQNYSRNIKTFPYKELNKSMYYDKWVCMCRCEDGALHFTQLKDSKTITTITTPNPRTGGEHPAIISRGPCNRLLLLYPGNQITILDSKTNKVLREIEVDSANEIIYMYGHNETNTEYFIWADNRGTIGFQSYEDDSQYIVHSAKSDVEYSSGALHKDSLLLALYSPDGILDVYNLSSPDQASSRFPVDEEAKIKEVKFADNGYWMVVECDQTVVCFDLRKDVGTLAYPTYTIPEFKTGTVTYDIDDSGKNMIAYSNESNSLTIYKFDKKTKNWTKDEESALCLQSDTADFTDMDVVCGDGGIAAILKTNDSFNIVALTP</sequence>
<dbReference type="SUPFAM" id="SSF50998">
    <property type="entry name" value="Quinoprotein alcohol dehydrogenase-like"/>
    <property type="match status" value="1"/>
</dbReference>
<evidence type="ECO:0000256" key="1">
    <source>
        <dbReference type="ARBA" id="ARBA00004123"/>
    </source>
</evidence>
<dbReference type="InterPro" id="IPR038959">
    <property type="entry name" value="Prp19"/>
</dbReference>
<keyword evidence="13 14" id="KW-0539">Nucleus</keyword>
<evidence type="ECO:0000256" key="13">
    <source>
        <dbReference type="ARBA" id="ARBA00023242"/>
    </source>
</evidence>
<dbReference type="GO" id="GO:0005737">
    <property type="term" value="C:cytoplasm"/>
    <property type="evidence" value="ECO:0007669"/>
    <property type="project" value="TreeGrafter"/>
</dbReference>